<dbReference type="RefSeq" id="WP_382314466.1">
    <property type="nucleotide sequence ID" value="NZ_JBHUFD010000005.1"/>
</dbReference>
<keyword evidence="2" id="KW-1185">Reference proteome</keyword>
<reference evidence="2" key="1">
    <citation type="journal article" date="2019" name="Int. J. Syst. Evol. Microbiol.">
        <title>The Global Catalogue of Microorganisms (GCM) 10K type strain sequencing project: providing services to taxonomists for standard genome sequencing and annotation.</title>
        <authorList>
            <consortium name="The Broad Institute Genomics Platform"/>
            <consortium name="The Broad Institute Genome Sequencing Center for Infectious Disease"/>
            <person name="Wu L."/>
            <person name="Ma J."/>
        </authorList>
    </citation>
    <scope>NUCLEOTIDE SEQUENCE [LARGE SCALE GENOMIC DNA]</scope>
    <source>
        <strain evidence="2">CGMCC 1.15795</strain>
    </source>
</reference>
<dbReference type="EMBL" id="JBHUFD010000005">
    <property type="protein sequence ID" value="MFD1873511.1"/>
    <property type="molecule type" value="Genomic_DNA"/>
</dbReference>
<evidence type="ECO:0000313" key="1">
    <source>
        <dbReference type="EMBL" id="MFD1873511.1"/>
    </source>
</evidence>
<sequence>MSFRPADRLASLLAEIITVLDRHTIQLQRLNTIISELVISETQKLIRLNELHQQCARYASTSRRVAQPGTELFERQQAQDKIKQRLELLLRQLS</sequence>
<organism evidence="1 2">
    <name type="scientific">Hymenobacter bucti</name>
    <dbReference type="NCBI Taxonomy" id="1844114"/>
    <lineage>
        <taxon>Bacteria</taxon>
        <taxon>Pseudomonadati</taxon>
        <taxon>Bacteroidota</taxon>
        <taxon>Cytophagia</taxon>
        <taxon>Cytophagales</taxon>
        <taxon>Hymenobacteraceae</taxon>
        <taxon>Hymenobacter</taxon>
    </lineage>
</organism>
<comment type="caution">
    <text evidence="1">The sequence shown here is derived from an EMBL/GenBank/DDBJ whole genome shotgun (WGS) entry which is preliminary data.</text>
</comment>
<gene>
    <name evidence="1" type="ORF">ACFSDX_13785</name>
</gene>
<accession>A0ABW4QV99</accession>
<dbReference type="Proteomes" id="UP001597197">
    <property type="component" value="Unassembled WGS sequence"/>
</dbReference>
<evidence type="ECO:0000313" key="2">
    <source>
        <dbReference type="Proteomes" id="UP001597197"/>
    </source>
</evidence>
<proteinExistence type="predicted"/>
<protein>
    <submittedName>
        <fullName evidence="1">Uncharacterized protein</fullName>
    </submittedName>
</protein>
<name>A0ABW4QV99_9BACT</name>